<evidence type="ECO:0000313" key="2">
    <source>
        <dbReference type="EMBL" id="JAA69362.1"/>
    </source>
</evidence>
<dbReference type="PANTHER" id="PTHR19303:SF73">
    <property type="entry name" value="PROTEIN PDC2"/>
    <property type="match status" value="1"/>
</dbReference>
<dbReference type="EMBL" id="GADI01004446">
    <property type="protein sequence ID" value="JAA69362.1"/>
    <property type="molecule type" value="mRNA"/>
</dbReference>
<dbReference type="Pfam" id="PF03184">
    <property type="entry name" value="DDE_1"/>
    <property type="match status" value="1"/>
</dbReference>
<feature type="domain" description="DDE-1" evidence="1">
    <location>
        <begin position="51"/>
        <end position="215"/>
    </location>
</feature>
<sequence length="339" mass="38012">MQDWAGKLLPQMVEGYSRDDVFNGDEFSLSYRNIPKKMHRSLEEQGRYNTEKVTVFVAANWSSSDKLQLVVIGKSKHPVCLKNKEAPIIYRSSQTGLMTREVFEDVMVMFNEHFKQQGRKVLFLVDMCDEHKLLTLSNLKVDFWPPAAAAKLQPLQQGIIPLLRENYQRLFTEKVLLLTEEGEVPAARKLTLFDTSLLLHSLWEQVEKDQIAKAFLQAGFPDSNVSLAVVDAERREICKTSVAGEDALQVTDLCRHSFNVPCAEEAVNSSMEEDGVPSTTGLCEDNLIMSSALVKDSVETVDHVSVEESPCLSSVNSEEVAVCLFLCFAGGDFGEWLSH</sequence>
<name>A0A0K8RDW9_IXORI</name>
<protein>
    <submittedName>
        <fullName evidence="2">Putative tigger transposase</fullName>
    </submittedName>
</protein>
<dbReference type="GO" id="GO:0003677">
    <property type="term" value="F:DNA binding"/>
    <property type="evidence" value="ECO:0007669"/>
    <property type="project" value="TreeGrafter"/>
</dbReference>
<proteinExistence type="evidence at transcript level"/>
<dbReference type="PANTHER" id="PTHR19303">
    <property type="entry name" value="TRANSPOSON"/>
    <property type="match status" value="1"/>
</dbReference>
<evidence type="ECO:0000259" key="1">
    <source>
        <dbReference type="Pfam" id="PF03184"/>
    </source>
</evidence>
<accession>A0A0K8RDW9</accession>
<dbReference type="InterPro" id="IPR004875">
    <property type="entry name" value="DDE_SF_endonuclease_dom"/>
</dbReference>
<dbReference type="GO" id="GO:0005634">
    <property type="term" value="C:nucleus"/>
    <property type="evidence" value="ECO:0007669"/>
    <property type="project" value="TreeGrafter"/>
</dbReference>
<dbReference type="InterPro" id="IPR050863">
    <property type="entry name" value="CenT-Element_Derived"/>
</dbReference>
<dbReference type="AlphaFoldDB" id="A0A0K8RDW9"/>
<reference evidence="2" key="1">
    <citation type="submission" date="2012-12" db="EMBL/GenBank/DDBJ databases">
        <title>Identification and characterization of a phenylalanine ammonia-lyase gene family in Isatis indigotica Fort.</title>
        <authorList>
            <person name="Liu Q."/>
            <person name="Chen J."/>
            <person name="Zhou X."/>
            <person name="Di P."/>
            <person name="Xiao Y."/>
            <person name="Xuan H."/>
            <person name="Zhang L."/>
            <person name="Chen W."/>
        </authorList>
    </citation>
    <scope>NUCLEOTIDE SEQUENCE</scope>
    <source>
        <tissue evidence="2">Salivary gland</tissue>
    </source>
</reference>
<organism evidence="2">
    <name type="scientific">Ixodes ricinus</name>
    <name type="common">Common tick</name>
    <name type="synonym">Acarus ricinus</name>
    <dbReference type="NCBI Taxonomy" id="34613"/>
    <lineage>
        <taxon>Eukaryota</taxon>
        <taxon>Metazoa</taxon>
        <taxon>Ecdysozoa</taxon>
        <taxon>Arthropoda</taxon>
        <taxon>Chelicerata</taxon>
        <taxon>Arachnida</taxon>
        <taxon>Acari</taxon>
        <taxon>Parasitiformes</taxon>
        <taxon>Ixodida</taxon>
        <taxon>Ixodoidea</taxon>
        <taxon>Ixodidae</taxon>
        <taxon>Ixodinae</taxon>
        <taxon>Ixodes</taxon>
    </lineage>
</organism>